<name>D3FDT9_CONWI</name>
<dbReference type="InterPro" id="IPR003594">
    <property type="entry name" value="HATPase_dom"/>
</dbReference>
<evidence type="ECO:0000256" key="2">
    <source>
        <dbReference type="ARBA" id="ARBA00004236"/>
    </source>
</evidence>
<feature type="modified residue" description="Phosphohistidine" evidence="8">
    <location>
        <position position="45"/>
    </location>
</feature>
<keyword evidence="6 15" id="KW-0418">Kinase</keyword>
<dbReference type="SMART" id="SM01231">
    <property type="entry name" value="H-kinase_dim"/>
    <property type="match status" value="1"/>
</dbReference>
<dbReference type="Pfam" id="PF02895">
    <property type="entry name" value="H-kinase_dim"/>
    <property type="match status" value="1"/>
</dbReference>
<protein>
    <recommendedName>
        <fullName evidence="3">histidine kinase</fullName>
        <ecNumber evidence="3">2.7.13.3</ecNumber>
    </recommendedName>
</protein>
<dbReference type="GO" id="GO:0006935">
    <property type="term" value="P:chemotaxis"/>
    <property type="evidence" value="ECO:0007669"/>
    <property type="project" value="UniProtKB-KW"/>
</dbReference>
<dbReference type="eggNOG" id="COG0643">
    <property type="taxonomic scope" value="Bacteria"/>
</dbReference>
<dbReference type="InterPro" id="IPR051315">
    <property type="entry name" value="Bact_Chemotaxis_CheA"/>
</dbReference>
<feature type="domain" description="HPt" evidence="14">
    <location>
        <begin position="1"/>
        <end position="105"/>
    </location>
</feature>
<dbReference type="Pfam" id="PF01584">
    <property type="entry name" value="CheW"/>
    <property type="match status" value="1"/>
</dbReference>
<dbReference type="Gene3D" id="2.30.30.40">
    <property type="entry name" value="SH3 Domains"/>
    <property type="match status" value="1"/>
</dbReference>
<dbReference type="Gene3D" id="1.10.287.560">
    <property type="entry name" value="Histidine kinase CheA-like, homodimeric domain"/>
    <property type="match status" value="1"/>
</dbReference>
<dbReference type="InterPro" id="IPR036641">
    <property type="entry name" value="HPT_dom_sf"/>
</dbReference>
<evidence type="ECO:0000256" key="6">
    <source>
        <dbReference type="ARBA" id="ARBA00022777"/>
    </source>
</evidence>
<dbReference type="Pfam" id="PF02518">
    <property type="entry name" value="HATPase_c"/>
    <property type="match status" value="1"/>
</dbReference>
<evidence type="ECO:0000259" key="12">
    <source>
        <dbReference type="PROSITE" id="PS50110"/>
    </source>
</evidence>
<dbReference type="SMART" id="SM00073">
    <property type="entry name" value="HPT"/>
    <property type="match status" value="1"/>
</dbReference>
<dbReference type="InterPro" id="IPR036890">
    <property type="entry name" value="HATPase_C_sf"/>
</dbReference>
<proteinExistence type="predicted"/>
<dbReference type="EMBL" id="CP001854">
    <property type="protein sequence ID" value="ADB51555.1"/>
    <property type="molecule type" value="Genomic_DNA"/>
</dbReference>
<dbReference type="SUPFAM" id="SSF47384">
    <property type="entry name" value="Homodimeric domain of signal transducing histidine kinase"/>
    <property type="match status" value="1"/>
</dbReference>
<sequence>MDERLLEIFRDEALERVDRMSTVLLAAETGAGDGHSVADLFRDAHSIKGSASILGHVELGGLAGIMEEILAPARDRGVLPPRVVPALLGGVDAIRAAVAGDLATIEPASVALRAAAASDGPPVARPTAPPTVPGDEPPVGRPQRMLRVRAENVDQLLDAVGETALHGRRLEHLVGTRTADESVHQELERGETLVGELQDAVLGLRMLPLETIVGGLPRAVRDIASEARREVRLVLEGTETPLDRSILDGIGDLLVHLLRNAVSHGIEPPEERETLGKPRTGTIRIRAEQRGDRVAVTCADDGRGVTRELLERSRKHGSLIDLLAQPGFSTQAEVSDLAGRGVGLDAVKHHVERIGGELEATSEPGAGTAMTLLLPLTLAVVTLLLVERGGQPFGLPLTSVEQAVRGERTHALHGCRSLELDGTTVPLVDLADALGSTAPALAHTAPVVVVASGGQRIAIACDRLLGDRESVVKSLGPLLAPIRGYLGATILPDGGIALLLDPAHLVRAGEAAAAPPRTVAAPERPPPKVLVVDDQLTVRELERTILEAAGYRVCTAEDGFAALATLEREADVECVVSDVEMPGMGGLALLEAIRAQPGHATLPVVIVTSRDDEQALARGADAGADAWVVKSQFDQQALLDTVGRLVGQR</sequence>
<dbReference type="InterPro" id="IPR004105">
    <property type="entry name" value="CheA-like_dim"/>
</dbReference>
<evidence type="ECO:0000256" key="7">
    <source>
        <dbReference type="ARBA" id="ARBA00023012"/>
    </source>
</evidence>
<dbReference type="PROSITE" id="PS50109">
    <property type="entry name" value="HIS_KIN"/>
    <property type="match status" value="1"/>
</dbReference>
<evidence type="ECO:0000256" key="5">
    <source>
        <dbReference type="ARBA" id="ARBA00022679"/>
    </source>
</evidence>
<dbReference type="SUPFAM" id="SSF55874">
    <property type="entry name" value="ATPase domain of HSP90 chaperone/DNA topoisomerase II/histidine kinase"/>
    <property type="match status" value="1"/>
</dbReference>
<dbReference type="InterPro" id="IPR001789">
    <property type="entry name" value="Sig_transdc_resp-reg_receiver"/>
</dbReference>
<dbReference type="InterPro" id="IPR004358">
    <property type="entry name" value="Sig_transdc_His_kin-like_C"/>
</dbReference>
<keyword evidence="7" id="KW-0902">Two-component regulatory system</keyword>
<dbReference type="Pfam" id="PF00072">
    <property type="entry name" value="Response_reg"/>
    <property type="match status" value="1"/>
</dbReference>
<evidence type="ECO:0000256" key="3">
    <source>
        <dbReference type="ARBA" id="ARBA00012438"/>
    </source>
</evidence>
<dbReference type="PANTHER" id="PTHR43395:SF1">
    <property type="entry name" value="CHEMOTAXIS PROTEIN CHEA"/>
    <property type="match status" value="1"/>
</dbReference>
<dbReference type="EC" id="2.7.13.3" evidence="3"/>
<feature type="region of interest" description="Disordered" evidence="10">
    <location>
        <begin position="117"/>
        <end position="140"/>
    </location>
</feature>
<dbReference type="Gene3D" id="1.20.120.160">
    <property type="entry name" value="HPT domain"/>
    <property type="match status" value="1"/>
</dbReference>
<keyword evidence="4 9" id="KW-0597">Phosphoprotein</keyword>
<dbReference type="eggNOG" id="COG0784">
    <property type="taxonomic scope" value="Bacteria"/>
</dbReference>
<dbReference type="CDD" id="cd00088">
    <property type="entry name" value="HPT"/>
    <property type="match status" value="1"/>
</dbReference>
<dbReference type="PANTHER" id="PTHR43395">
    <property type="entry name" value="SENSOR HISTIDINE KINASE CHEA"/>
    <property type="match status" value="1"/>
</dbReference>
<dbReference type="InterPro" id="IPR002545">
    <property type="entry name" value="CheW-lke_dom"/>
</dbReference>
<dbReference type="SMART" id="SM00387">
    <property type="entry name" value="HATPase_c"/>
    <property type="match status" value="1"/>
</dbReference>
<evidence type="ECO:0000313" key="15">
    <source>
        <dbReference type="EMBL" id="ADB51555.1"/>
    </source>
</evidence>
<feature type="compositionally biased region" description="Pro residues" evidence="10">
    <location>
        <begin position="123"/>
        <end position="140"/>
    </location>
</feature>
<dbReference type="InterPro" id="IPR008207">
    <property type="entry name" value="Sig_transdc_His_kin_Hpt_dom"/>
</dbReference>
<dbReference type="RefSeq" id="WP_012934606.1">
    <property type="nucleotide sequence ID" value="NC_013739.1"/>
</dbReference>
<dbReference type="SUPFAM" id="SSF52172">
    <property type="entry name" value="CheY-like"/>
    <property type="match status" value="1"/>
</dbReference>
<organism evidence="15 16">
    <name type="scientific">Conexibacter woesei (strain DSM 14684 / CCUG 47730 / CIP 108061 / JCM 11494 / NBRC 100937 / ID131577)</name>
    <dbReference type="NCBI Taxonomy" id="469383"/>
    <lineage>
        <taxon>Bacteria</taxon>
        <taxon>Bacillati</taxon>
        <taxon>Actinomycetota</taxon>
        <taxon>Thermoleophilia</taxon>
        <taxon>Solirubrobacterales</taxon>
        <taxon>Conexibacteraceae</taxon>
        <taxon>Conexibacter</taxon>
    </lineage>
</organism>
<dbReference type="KEGG" id="cwo:Cwoe_3136"/>
<dbReference type="InterPro" id="IPR036097">
    <property type="entry name" value="HisK_dim/P_sf"/>
</dbReference>
<dbReference type="SMART" id="SM00448">
    <property type="entry name" value="REC"/>
    <property type="match status" value="1"/>
</dbReference>
<dbReference type="PROSITE" id="PS50851">
    <property type="entry name" value="CHEW"/>
    <property type="match status" value="1"/>
</dbReference>
<dbReference type="InterPro" id="IPR037006">
    <property type="entry name" value="CheA-like_homodim_sf"/>
</dbReference>
<feature type="domain" description="Response regulatory" evidence="12">
    <location>
        <begin position="528"/>
        <end position="645"/>
    </location>
</feature>
<evidence type="ECO:0000256" key="9">
    <source>
        <dbReference type="PROSITE-ProRule" id="PRU00169"/>
    </source>
</evidence>
<dbReference type="FunFam" id="3.30.565.10:FF:000016">
    <property type="entry name" value="Chemotaxis protein CheA, putative"/>
    <property type="match status" value="1"/>
</dbReference>
<evidence type="ECO:0000256" key="4">
    <source>
        <dbReference type="ARBA" id="ARBA00022553"/>
    </source>
</evidence>
<reference evidence="15 16" key="1">
    <citation type="journal article" date="2010" name="Stand. Genomic Sci.">
        <title>Complete genome sequence of Conexibacter woesei type strain (ID131577).</title>
        <authorList>
            <person name="Pukall R."/>
            <person name="Lapidus A."/>
            <person name="Glavina Del Rio T."/>
            <person name="Copeland A."/>
            <person name="Tice H."/>
            <person name="Cheng J.-F."/>
            <person name="Lucas S."/>
            <person name="Chen F."/>
            <person name="Nolan M."/>
            <person name="Bruce D."/>
            <person name="Goodwin L."/>
            <person name="Pitluck S."/>
            <person name="Mavromatis K."/>
            <person name="Ivanova N."/>
            <person name="Ovchinnikova G."/>
            <person name="Pati A."/>
            <person name="Chen A."/>
            <person name="Palaniappan K."/>
            <person name="Land M."/>
            <person name="Hauser L."/>
            <person name="Chang Y.-J."/>
            <person name="Jeffries C.D."/>
            <person name="Chain P."/>
            <person name="Meincke L."/>
            <person name="Sims D."/>
            <person name="Brettin T."/>
            <person name="Detter J.C."/>
            <person name="Rohde M."/>
            <person name="Goeker M."/>
            <person name="Bristow J."/>
            <person name="Eisen J.A."/>
            <person name="Markowitz V."/>
            <person name="Kyrpides N.C."/>
            <person name="Klenk H.-P."/>
            <person name="Hugenholtz P."/>
        </authorList>
    </citation>
    <scope>NUCLEOTIDE SEQUENCE [LARGE SCALE GENOMIC DNA]</scope>
    <source>
        <strain evidence="16">DSM 14684 / CIP 108061 / JCM 11494 / NBRC 100937 / ID131577</strain>
    </source>
</reference>
<evidence type="ECO:0000256" key="1">
    <source>
        <dbReference type="ARBA" id="ARBA00000085"/>
    </source>
</evidence>
<dbReference type="GO" id="GO:0005886">
    <property type="term" value="C:plasma membrane"/>
    <property type="evidence" value="ECO:0007669"/>
    <property type="project" value="UniProtKB-SubCell"/>
</dbReference>
<dbReference type="InterPro" id="IPR011006">
    <property type="entry name" value="CheY-like_superfamily"/>
</dbReference>
<dbReference type="PROSITE" id="PS50894">
    <property type="entry name" value="HPT"/>
    <property type="match status" value="1"/>
</dbReference>
<feature type="modified residue" description="4-aspartylphosphate" evidence="9">
    <location>
        <position position="578"/>
    </location>
</feature>
<dbReference type="InterPro" id="IPR036061">
    <property type="entry name" value="CheW-like_dom_sf"/>
</dbReference>
<dbReference type="Gene3D" id="3.40.50.2300">
    <property type="match status" value="1"/>
</dbReference>
<evidence type="ECO:0000259" key="11">
    <source>
        <dbReference type="PROSITE" id="PS50109"/>
    </source>
</evidence>
<dbReference type="PROSITE" id="PS50110">
    <property type="entry name" value="RESPONSE_REGULATORY"/>
    <property type="match status" value="1"/>
</dbReference>
<dbReference type="STRING" id="469383.Cwoe_3136"/>
<reference evidence="16" key="2">
    <citation type="submission" date="2010-01" db="EMBL/GenBank/DDBJ databases">
        <title>The complete genome of Conexibacter woesei DSM 14684.</title>
        <authorList>
            <consortium name="US DOE Joint Genome Institute (JGI-PGF)"/>
            <person name="Lucas S."/>
            <person name="Copeland A."/>
            <person name="Lapidus A."/>
            <person name="Glavina del Rio T."/>
            <person name="Dalin E."/>
            <person name="Tice H."/>
            <person name="Bruce D."/>
            <person name="Goodwin L."/>
            <person name="Pitluck S."/>
            <person name="Kyrpides N."/>
            <person name="Mavromatis K."/>
            <person name="Ivanova N."/>
            <person name="Mikhailova N."/>
            <person name="Chertkov O."/>
            <person name="Brettin T."/>
            <person name="Detter J.C."/>
            <person name="Han C."/>
            <person name="Larimer F."/>
            <person name="Land M."/>
            <person name="Hauser L."/>
            <person name="Markowitz V."/>
            <person name="Cheng J.-F."/>
            <person name="Hugenholtz P."/>
            <person name="Woyke T."/>
            <person name="Wu D."/>
            <person name="Pukall R."/>
            <person name="Steenblock K."/>
            <person name="Schneider S."/>
            <person name="Klenk H.-P."/>
            <person name="Eisen J.A."/>
        </authorList>
    </citation>
    <scope>NUCLEOTIDE SEQUENCE [LARGE SCALE GENOMIC DNA]</scope>
    <source>
        <strain evidence="16">DSM 14684 / CIP 108061 / JCM 11494 / NBRC 100937 / ID131577</strain>
    </source>
</reference>
<keyword evidence="16" id="KW-1185">Reference proteome</keyword>
<gene>
    <name evidence="15" type="ordered locus">Cwoe_3136</name>
</gene>
<dbReference type="Pfam" id="PF01627">
    <property type="entry name" value="Hpt"/>
    <property type="match status" value="1"/>
</dbReference>
<feature type="domain" description="CheW-like" evidence="13">
    <location>
        <begin position="380"/>
        <end position="511"/>
    </location>
</feature>
<dbReference type="Gene3D" id="3.30.565.10">
    <property type="entry name" value="Histidine kinase-like ATPase, C-terminal domain"/>
    <property type="match status" value="1"/>
</dbReference>
<feature type="domain" description="Histidine kinase" evidence="11">
    <location>
        <begin position="181"/>
        <end position="378"/>
    </location>
</feature>
<accession>D3FDT9</accession>
<dbReference type="InterPro" id="IPR005467">
    <property type="entry name" value="His_kinase_dom"/>
</dbReference>
<dbReference type="AlphaFoldDB" id="D3FDT9"/>
<evidence type="ECO:0000256" key="8">
    <source>
        <dbReference type="PROSITE-ProRule" id="PRU00110"/>
    </source>
</evidence>
<dbReference type="GO" id="GO:0000155">
    <property type="term" value="F:phosphorelay sensor kinase activity"/>
    <property type="evidence" value="ECO:0007669"/>
    <property type="project" value="InterPro"/>
</dbReference>
<dbReference type="eggNOG" id="COG2198">
    <property type="taxonomic scope" value="Bacteria"/>
</dbReference>
<dbReference type="Proteomes" id="UP000008229">
    <property type="component" value="Chromosome"/>
</dbReference>
<dbReference type="GO" id="GO:0005524">
    <property type="term" value="F:ATP binding"/>
    <property type="evidence" value="ECO:0007669"/>
    <property type="project" value="UniProtKB-KW"/>
</dbReference>
<evidence type="ECO:0000313" key="16">
    <source>
        <dbReference type="Proteomes" id="UP000008229"/>
    </source>
</evidence>
<evidence type="ECO:0000259" key="13">
    <source>
        <dbReference type="PROSITE" id="PS50851"/>
    </source>
</evidence>
<dbReference type="SUPFAM" id="SSF47226">
    <property type="entry name" value="Histidine-containing phosphotransfer domain, HPT domain"/>
    <property type="match status" value="1"/>
</dbReference>
<keyword evidence="5" id="KW-0808">Transferase</keyword>
<evidence type="ECO:0000259" key="14">
    <source>
        <dbReference type="PROSITE" id="PS50894"/>
    </source>
</evidence>
<dbReference type="SMART" id="SM00260">
    <property type="entry name" value="CheW"/>
    <property type="match status" value="1"/>
</dbReference>
<dbReference type="HOGENOM" id="CLU_000650_2_1_11"/>
<dbReference type="PRINTS" id="PR00344">
    <property type="entry name" value="BCTRLSENSOR"/>
</dbReference>
<dbReference type="GO" id="GO:0005737">
    <property type="term" value="C:cytoplasm"/>
    <property type="evidence" value="ECO:0007669"/>
    <property type="project" value="InterPro"/>
</dbReference>
<dbReference type="OrthoDB" id="9803176at2"/>
<comment type="catalytic activity">
    <reaction evidence="1">
        <text>ATP + protein L-histidine = ADP + protein N-phospho-L-histidine.</text>
        <dbReference type="EC" id="2.7.13.3"/>
    </reaction>
</comment>
<evidence type="ECO:0000256" key="10">
    <source>
        <dbReference type="SAM" id="MobiDB-lite"/>
    </source>
</evidence>
<comment type="subcellular location">
    <subcellularLocation>
        <location evidence="2">Cell membrane</location>
    </subcellularLocation>
</comment>
<dbReference type="SUPFAM" id="SSF50341">
    <property type="entry name" value="CheW-like"/>
    <property type="match status" value="1"/>
</dbReference>